<proteinExistence type="predicted"/>
<protein>
    <submittedName>
        <fullName evidence="1">DUF3000 domain-containing protein</fullName>
    </submittedName>
</protein>
<dbReference type="Proteomes" id="UP001164965">
    <property type="component" value="Chromosome"/>
</dbReference>
<dbReference type="EMBL" id="CP110615">
    <property type="protein sequence ID" value="UZJ25918.1"/>
    <property type="molecule type" value="Genomic_DNA"/>
</dbReference>
<dbReference type="RefSeq" id="WP_265384022.1">
    <property type="nucleotide sequence ID" value="NZ_CP110615.1"/>
</dbReference>
<evidence type="ECO:0000313" key="2">
    <source>
        <dbReference type="Proteomes" id="UP001164965"/>
    </source>
</evidence>
<organism evidence="1 2">
    <name type="scientific">Rhodococcus antarcticus</name>
    <dbReference type="NCBI Taxonomy" id="2987751"/>
    <lineage>
        <taxon>Bacteria</taxon>
        <taxon>Bacillati</taxon>
        <taxon>Actinomycetota</taxon>
        <taxon>Actinomycetes</taxon>
        <taxon>Mycobacteriales</taxon>
        <taxon>Nocardiaceae</taxon>
        <taxon>Rhodococcus</taxon>
    </lineage>
</organism>
<accession>A0ABY6P421</accession>
<evidence type="ECO:0000313" key="1">
    <source>
        <dbReference type="EMBL" id="UZJ25918.1"/>
    </source>
</evidence>
<keyword evidence="2" id="KW-1185">Reference proteome</keyword>
<dbReference type="Pfam" id="PF11452">
    <property type="entry name" value="DUF3000"/>
    <property type="match status" value="1"/>
</dbReference>
<gene>
    <name evidence="1" type="ORF">RHODO2019_05655</name>
</gene>
<name>A0ABY6P421_9NOCA</name>
<reference evidence="1" key="1">
    <citation type="submission" date="2022-10" db="EMBL/GenBank/DDBJ databases">
        <title>Rhodococcus sp.75.</title>
        <authorList>
            <person name="Sun M."/>
        </authorList>
    </citation>
    <scope>NUCLEOTIDE SEQUENCE</scope>
    <source>
        <strain evidence="1">75</strain>
    </source>
</reference>
<dbReference type="InterPro" id="IPR021555">
    <property type="entry name" value="DUF3000"/>
</dbReference>
<sequence length="199" mass="20714">MTATQSPTTPEVFRRAVDGLSSVMTRAEITLGPIRPPQQLAPHTYALGAEVTSAEDVDAFGRLILLHDPDGHEAWDGTLRLVAYVQAEVDEALAEDALLPEVAWSWLVDSLAESGAATTAVGGTVTATSSIRFGDIAGPRRTHQVELRASWTVAGSGTAEDGQDGADDLAAHAVAFCTLLAQAAGLAPAGVSELNDRRG</sequence>